<reference evidence="2" key="1">
    <citation type="journal article" date="2018" name="Nat. Microbiol.">
        <title>Leveraging single-cell genomics to expand the fungal tree of life.</title>
        <authorList>
            <person name="Ahrendt S.R."/>
            <person name="Quandt C.A."/>
            <person name="Ciobanu D."/>
            <person name="Clum A."/>
            <person name="Salamov A."/>
            <person name="Andreopoulos B."/>
            <person name="Cheng J.F."/>
            <person name="Woyke T."/>
            <person name="Pelin A."/>
            <person name="Henrissat B."/>
            <person name="Reynolds N.K."/>
            <person name="Benny G.L."/>
            <person name="Smith M.E."/>
            <person name="James T.Y."/>
            <person name="Grigoriev I.V."/>
        </authorList>
    </citation>
    <scope>NUCLEOTIDE SEQUENCE [LARGE SCALE GENOMIC DNA]</scope>
    <source>
        <strain evidence="2">ATCC 52028</strain>
    </source>
</reference>
<name>A0A4P9X951_9FUNG</name>
<keyword evidence="2" id="KW-1185">Reference proteome</keyword>
<accession>A0A4P9X951</accession>
<dbReference type="PANTHER" id="PTHR21255:SF7">
    <property type="entry name" value="DYNEIN LIGHT CHAIN TCTEX-TYPE PROTEIN 2B"/>
    <property type="match status" value="1"/>
</dbReference>
<dbReference type="GO" id="GO:0005737">
    <property type="term" value="C:cytoplasm"/>
    <property type="evidence" value="ECO:0007669"/>
    <property type="project" value="TreeGrafter"/>
</dbReference>
<organism evidence="1 2">
    <name type="scientific">Caulochytrium protostelioides</name>
    <dbReference type="NCBI Taxonomy" id="1555241"/>
    <lineage>
        <taxon>Eukaryota</taxon>
        <taxon>Fungi</taxon>
        <taxon>Fungi incertae sedis</taxon>
        <taxon>Chytridiomycota</taxon>
        <taxon>Chytridiomycota incertae sedis</taxon>
        <taxon>Chytridiomycetes</taxon>
        <taxon>Caulochytriales</taxon>
        <taxon>Caulochytriaceae</taxon>
        <taxon>Caulochytrium</taxon>
    </lineage>
</organism>
<gene>
    <name evidence="1" type="ORF">CXG81DRAFT_7835</name>
</gene>
<dbReference type="CDD" id="cd21459">
    <property type="entry name" value="DLC-like_TCTEX1D2"/>
    <property type="match status" value="1"/>
</dbReference>
<dbReference type="Proteomes" id="UP000274922">
    <property type="component" value="Unassembled WGS sequence"/>
</dbReference>
<feature type="non-terminal residue" evidence="1">
    <location>
        <position position="159"/>
    </location>
</feature>
<evidence type="ECO:0000313" key="2">
    <source>
        <dbReference type="Proteomes" id="UP000274922"/>
    </source>
</evidence>
<dbReference type="InterPro" id="IPR038586">
    <property type="entry name" value="Tctex-1-like_sf"/>
</dbReference>
<dbReference type="AlphaFoldDB" id="A0A4P9X951"/>
<proteinExistence type="predicted"/>
<dbReference type="Pfam" id="PF03645">
    <property type="entry name" value="Tctex-1"/>
    <property type="match status" value="1"/>
</dbReference>
<dbReference type="EMBL" id="ML014159">
    <property type="protein sequence ID" value="RKP01857.1"/>
    <property type="molecule type" value="Genomic_DNA"/>
</dbReference>
<dbReference type="STRING" id="1555241.A0A4P9X951"/>
<dbReference type="InterPro" id="IPR005334">
    <property type="entry name" value="Tctex-1-like"/>
</dbReference>
<dbReference type="GO" id="GO:0045505">
    <property type="term" value="F:dynein intermediate chain binding"/>
    <property type="evidence" value="ECO:0007669"/>
    <property type="project" value="TreeGrafter"/>
</dbReference>
<protein>
    <submittedName>
        <fullName evidence="1">Uncharacterized protein</fullName>
    </submittedName>
</protein>
<dbReference type="GO" id="GO:0005868">
    <property type="term" value="C:cytoplasmic dynein complex"/>
    <property type="evidence" value="ECO:0007669"/>
    <property type="project" value="TreeGrafter"/>
</dbReference>
<feature type="non-terminal residue" evidence="1">
    <location>
        <position position="1"/>
    </location>
</feature>
<dbReference type="OrthoDB" id="10260741at2759"/>
<evidence type="ECO:0000313" key="1">
    <source>
        <dbReference type="EMBL" id="RKP01857.1"/>
    </source>
</evidence>
<dbReference type="Gene3D" id="3.30.1140.40">
    <property type="entry name" value="Tctex-1"/>
    <property type="match status" value="1"/>
</dbReference>
<dbReference type="GO" id="GO:0007018">
    <property type="term" value="P:microtubule-based movement"/>
    <property type="evidence" value="ECO:0007669"/>
    <property type="project" value="TreeGrafter"/>
</dbReference>
<dbReference type="PANTHER" id="PTHR21255">
    <property type="entry name" value="T-COMPLEX-ASSOCIATED-TESTIS-EXPRESSED 1/ DYNEIN LIGHT CHAIN"/>
    <property type="match status" value="1"/>
</dbReference>
<sequence>LRGSRANLLGSRGNLLSTSKWAGSRNMLNSRRNDEEPSAPVMNYENTYQVKPEKKPMAKELSGIAHDTLQRLLTNVKYDGQTVETTQLHIANEIMAAAKALQYPRHKYIVEVVVSEFQSQGIKVSSRALWDASTDEQAAATFQNSSLSAVAMVFACYFE</sequence>